<protein>
    <recommendedName>
        <fullName evidence="5">DUF1232 domain-containing protein</fullName>
    </recommendedName>
</protein>
<evidence type="ECO:0000256" key="3">
    <source>
        <dbReference type="ARBA" id="ARBA00022989"/>
    </source>
</evidence>
<keyword evidence="3" id="KW-1133">Transmembrane helix</keyword>
<evidence type="ECO:0000313" key="7">
    <source>
        <dbReference type="Proteomes" id="UP000005695"/>
    </source>
</evidence>
<keyword evidence="7" id="KW-1185">Reference proteome</keyword>
<dbReference type="AlphaFoldDB" id="Q1K3L9"/>
<comment type="caution">
    <text evidence="6">The sequence shown here is derived from an EMBL/GenBank/DDBJ whole genome shotgun (WGS) entry which is preliminary data.</text>
</comment>
<name>Q1K3L9_DESA6</name>
<keyword evidence="2" id="KW-0812">Transmembrane</keyword>
<dbReference type="Pfam" id="PF06803">
    <property type="entry name" value="DUF1232"/>
    <property type="match status" value="1"/>
</dbReference>
<reference evidence="6" key="2">
    <citation type="submission" date="2006-05" db="EMBL/GenBank/DDBJ databases">
        <title>Sequencing of the draft genome and assembly of Desulfuromonas acetoxidans DSM 684.</title>
        <authorList>
            <consortium name="US DOE Joint Genome Institute (JGI-PGF)"/>
            <person name="Copeland A."/>
            <person name="Lucas S."/>
            <person name="Lapidus A."/>
            <person name="Barry K."/>
            <person name="Detter J.C."/>
            <person name="Glavina del Rio T."/>
            <person name="Hammon N."/>
            <person name="Israni S."/>
            <person name="Dalin E."/>
            <person name="Tice H."/>
            <person name="Bruce D."/>
            <person name="Pitluck S."/>
            <person name="Richardson P."/>
        </authorList>
    </citation>
    <scope>NUCLEOTIDE SEQUENCE [LARGE SCALE GENOMIC DNA]</scope>
    <source>
        <strain evidence="6">DSM 684</strain>
    </source>
</reference>
<reference evidence="6" key="1">
    <citation type="submission" date="2006-05" db="EMBL/GenBank/DDBJ databases">
        <title>Annotation of the draft genome assembly of Desulfuromonas acetoxidans DSM 684.</title>
        <authorList>
            <consortium name="US DOE Joint Genome Institute (JGI-ORNL)"/>
            <person name="Larimer F."/>
            <person name="Land M."/>
            <person name="Hauser L."/>
        </authorList>
    </citation>
    <scope>NUCLEOTIDE SEQUENCE [LARGE SCALE GENOMIC DNA]</scope>
    <source>
        <strain evidence="6">DSM 684</strain>
    </source>
</reference>
<evidence type="ECO:0000256" key="2">
    <source>
        <dbReference type="ARBA" id="ARBA00022692"/>
    </source>
</evidence>
<comment type="subcellular location">
    <subcellularLocation>
        <location evidence="1">Endomembrane system</location>
        <topology evidence="1">Multi-pass membrane protein</topology>
    </subcellularLocation>
</comment>
<dbReference type="RefSeq" id="WP_005997801.1">
    <property type="nucleotide sequence ID" value="NZ_AAEW02000002.1"/>
</dbReference>
<evidence type="ECO:0000313" key="6">
    <source>
        <dbReference type="EMBL" id="EAT16955.1"/>
    </source>
</evidence>
<dbReference type="GO" id="GO:0012505">
    <property type="term" value="C:endomembrane system"/>
    <property type="evidence" value="ECO:0007669"/>
    <property type="project" value="UniProtKB-SubCell"/>
</dbReference>
<evidence type="ECO:0000256" key="1">
    <source>
        <dbReference type="ARBA" id="ARBA00004127"/>
    </source>
</evidence>
<dbReference type="InterPro" id="IPR010652">
    <property type="entry name" value="DUF1232"/>
</dbReference>
<dbReference type="Proteomes" id="UP000005695">
    <property type="component" value="Unassembled WGS sequence"/>
</dbReference>
<accession>Q1K3L9</accession>
<evidence type="ECO:0000256" key="4">
    <source>
        <dbReference type="ARBA" id="ARBA00023136"/>
    </source>
</evidence>
<feature type="domain" description="DUF1232" evidence="5">
    <location>
        <begin position="54"/>
        <end position="87"/>
    </location>
</feature>
<dbReference type="EMBL" id="AAEW02000002">
    <property type="protein sequence ID" value="EAT16955.1"/>
    <property type="molecule type" value="Genomic_DNA"/>
</dbReference>
<dbReference type="OrthoDB" id="9804184at2"/>
<proteinExistence type="predicted"/>
<keyword evidence="4" id="KW-0472">Membrane</keyword>
<sequence length="120" mass="13277">MSLPTFPDYERHYSSEKLTMKLQDLSGRALRLIVLKACLLYELLKAKETPYAVRLSIIAVLGYLICPIDAIPDPLPGGFVDDIALMTGILASLNNLISREIKQCAEERAEQFGHSSGDLP</sequence>
<evidence type="ECO:0000259" key="5">
    <source>
        <dbReference type="Pfam" id="PF06803"/>
    </source>
</evidence>
<organism evidence="6 7">
    <name type="scientific">Desulfuromonas acetoxidans (strain DSM 684 / 11070)</name>
    <dbReference type="NCBI Taxonomy" id="281689"/>
    <lineage>
        <taxon>Bacteria</taxon>
        <taxon>Pseudomonadati</taxon>
        <taxon>Thermodesulfobacteriota</taxon>
        <taxon>Desulfuromonadia</taxon>
        <taxon>Desulfuromonadales</taxon>
        <taxon>Desulfuromonadaceae</taxon>
        <taxon>Desulfuromonas</taxon>
    </lineage>
</organism>
<gene>
    <name evidence="6" type="ORF">Dace_2821</name>
</gene>